<reference evidence="1" key="1">
    <citation type="submission" date="2008-01" db="EMBL/GenBank/DDBJ databases">
        <authorList>
            <person name="Fulton L."/>
            <person name="Clifton S."/>
            <person name="Fulton B."/>
            <person name="Xu J."/>
            <person name="Minx P."/>
            <person name="Pepin K.H."/>
            <person name="Johnson M."/>
            <person name="Thiruvilangam P."/>
            <person name="Bhonagiri V."/>
            <person name="Nash W.E."/>
            <person name="Mardis E.R."/>
            <person name="Wilson R.K."/>
        </authorList>
    </citation>
    <scope>NUCLEOTIDE SEQUENCE [LARGE SCALE GENOMIC DNA]</scope>
    <source>
        <strain evidence="1">DSM 17244</strain>
    </source>
</reference>
<protein>
    <submittedName>
        <fullName evidence="1">Uncharacterized protein</fullName>
    </submittedName>
</protein>
<sequence>MAKEVNRQNRKRHLNGKIPFRLKSSCGQLKASFRGAQGIYPL</sequence>
<dbReference type="EMBL" id="ABIL02000006">
    <property type="protein sequence ID" value="EDS72183.1"/>
    <property type="molecule type" value="Genomic_DNA"/>
</dbReference>
<comment type="caution">
    <text evidence="1">The sequence shown here is derived from an EMBL/GenBank/DDBJ whole genome shotgun (WGS) entry which is preliminary data.</text>
</comment>
<organism evidence="1 2">
    <name type="scientific">Anaerofustis stercorihominis DSM 17244</name>
    <dbReference type="NCBI Taxonomy" id="445971"/>
    <lineage>
        <taxon>Bacteria</taxon>
        <taxon>Bacillati</taxon>
        <taxon>Bacillota</taxon>
        <taxon>Clostridia</taxon>
        <taxon>Eubacteriales</taxon>
        <taxon>Eubacteriaceae</taxon>
        <taxon>Anaerofustis</taxon>
    </lineage>
</organism>
<evidence type="ECO:0000313" key="2">
    <source>
        <dbReference type="Proteomes" id="UP000005178"/>
    </source>
</evidence>
<reference evidence="1" key="2">
    <citation type="submission" date="2013-08" db="EMBL/GenBank/DDBJ databases">
        <title>Draft genome sequence of Anaerofustis stercorihominis (DSM 17244).</title>
        <authorList>
            <person name="Sudarsanam P."/>
            <person name="Ley R."/>
            <person name="Guruge J."/>
            <person name="Turnbaugh P.J."/>
            <person name="Mahowald M."/>
            <person name="Liep D."/>
            <person name="Gordon J."/>
        </authorList>
    </citation>
    <scope>NUCLEOTIDE SEQUENCE</scope>
    <source>
        <strain evidence="1">DSM 17244</strain>
    </source>
</reference>
<accession>B1C9W7</accession>
<name>B1C9W7_9FIRM</name>
<keyword evidence="2" id="KW-1185">Reference proteome</keyword>
<proteinExistence type="predicted"/>
<evidence type="ECO:0000313" key="1">
    <source>
        <dbReference type="EMBL" id="EDS72183.1"/>
    </source>
</evidence>
<dbReference type="AlphaFoldDB" id="B1C9W7"/>
<dbReference type="Proteomes" id="UP000005178">
    <property type="component" value="Unassembled WGS sequence"/>
</dbReference>
<gene>
    <name evidence="1" type="ORF">ANASTE_01893</name>
</gene>
<dbReference type="HOGENOM" id="CLU_3246425_0_0_9"/>
<dbReference type="STRING" id="445971.ANASTE_01893"/>